<dbReference type="OrthoDB" id="424363at2759"/>
<evidence type="ECO:0000313" key="3">
    <source>
        <dbReference type="Proteomes" id="UP000186817"/>
    </source>
</evidence>
<name>A0A1Q9C1U8_SYMMI</name>
<accession>A0A1Q9C1U8</accession>
<sequence>MQPQKRQRLETGLSLAQVIRGFGMPGPPEEGCDATQAPKDELRSHEERIDAEVDEQELRSWSDPPGLEEARLGFADLRQEEKDRLLTVSQNLANEIGMTFDAQTSRIDPKKLVHTFFSRYRQTESEDHYFQTESFLQNSQWRFASTLRTPSFFQRSFRGEPMLHRHAAEASACRKFLEDPKARDAASKLPPPSKVLKRYITGMLRLAAPVSIGVDPCSAAKNATLVEHDMQVLKVLEKMLQVSETNGKLVDASNAKHASQARHGS</sequence>
<protein>
    <submittedName>
        <fullName evidence="2">Uncharacterized protein</fullName>
    </submittedName>
</protein>
<organism evidence="2 3">
    <name type="scientific">Symbiodinium microadriaticum</name>
    <name type="common">Dinoflagellate</name>
    <name type="synonym">Zooxanthella microadriatica</name>
    <dbReference type="NCBI Taxonomy" id="2951"/>
    <lineage>
        <taxon>Eukaryota</taxon>
        <taxon>Sar</taxon>
        <taxon>Alveolata</taxon>
        <taxon>Dinophyceae</taxon>
        <taxon>Suessiales</taxon>
        <taxon>Symbiodiniaceae</taxon>
        <taxon>Symbiodinium</taxon>
    </lineage>
</organism>
<feature type="compositionally biased region" description="Basic and acidic residues" evidence="1">
    <location>
        <begin position="38"/>
        <end position="60"/>
    </location>
</feature>
<dbReference type="Proteomes" id="UP000186817">
    <property type="component" value="Unassembled WGS sequence"/>
</dbReference>
<dbReference type="EMBL" id="LSRX01001891">
    <property type="protein sequence ID" value="OLP76898.1"/>
    <property type="molecule type" value="Genomic_DNA"/>
</dbReference>
<evidence type="ECO:0000256" key="1">
    <source>
        <dbReference type="SAM" id="MobiDB-lite"/>
    </source>
</evidence>
<keyword evidence="3" id="KW-1185">Reference proteome</keyword>
<comment type="caution">
    <text evidence="2">The sequence shown here is derived from an EMBL/GenBank/DDBJ whole genome shotgun (WGS) entry which is preliminary data.</text>
</comment>
<dbReference type="AlphaFoldDB" id="A0A1Q9C1U8"/>
<evidence type="ECO:0000313" key="2">
    <source>
        <dbReference type="EMBL" id="OLP76898.1"/>
    </source>
</evidence>
<reference evidence="2 3" key="1">
    <citation type="submission" date="2016-02" db="EMBL/GenBank/DDBJ databases">
        <title>Genome analysis of coral dinoflagellate symbionts highlights evolutionary adaptations to a symbiotic lifestyle.</title>
        <authorList>
            <person name="Aranda M."/>
            <person name="Li Y."/>
            <person name="Liew Y.J."/>
            <person name="Baumgarten S."/>
            <person name="Simakov O."/>
            <person name="Wilson M."/>
            <person name="Piel J."/>
            <person name="Ashoor H."/>
            <person name="Bougouffa S."/>
            <person name="Bajic V.B."/>
            <person name="Ryu T."/>
            <person name="Ravasi T."/>
            <person name="Bayer T."/>
            <person name="Micklem G."/>
            <person name="Kim H."/>
            <person name="Bhak J."/>
            <person name="Lajeunesse T.C."/>
            <person name="Voolstra C.R."/>
        </authorList>
    </citation>
    <scope>NUCLEOTIDE SEQUENCE [LARGE SCALE GENOMIC DNA]</scope>
    <source>
        <strain evidence="2 3">CCMP2467</strain>
    </source>
</reference>
<feature type="region of interest" description="Disordered" evidence="1">
    <location>
        <begin position="22"/>
        <end position="65"/>
    </location>
</feature>
<proteinExistence type="predicted"/>
<gene>
    <name evidence="2" type="ORF">AK812_SmicGene43104</name>
</gene>